<accession>A0A8S9Q8Y2</accession>
<evidence type="ECO:0000256" key="1">
    <source>
        <dbReference type="SAM" id="MobiDB-lite"/>
    </source>
</evidence>
<protein>
    <recommendedName>
        <fullName evidence="2">Arabidopsis retrotransposon Orf1 C-terminal domain-containing protein</fullName>
    </recommendedName>
</protein>
<dbReference type="EMBL" id="QGKX02001347">
    <property type="protein sequence ID" value="KAF3527022.1"/>
    <property type="molecule type" value="Genomic_DNA"/>
</dbReference>
<dbReference type="Pfam" id="PF03078">
    <property type="entry name" value="ATHILA"/>
    <property type="match status" value="1"/>
</dbReference>
<gene>
    <name evidence="3" type="ORF">F2Q69_00045971</name>
</gene>
<name>A0A8S9Q8Y2_BRACR</name>
<feature type="region of interest" description="Disordered" evidence="1">
    <location>
        <begin position="166"/>
        <end position="192"/>
    </location>
</feature>
<sequence length="192" mass="22139">MLCERRQCLMHGSNKKDRSGSLLTPLFKHFSIDLGKYKVNTEIQYLDIKYLMAFHIIRDEDTYSFFDKEGTQLFTKLPHPEITRLRVFDNIRFLRPPELLCTDPRAAAPDANKEDVEDITTVDDPSYDLGELADVTDDQAYQRWMVDSQRKNNSLMRRILHLVTGGCIGGSNQRQSPAAQTPRPHRPGKEPM</sequence>
<evidence type="ECO:0000313" key="4">
    <source>
        <dbReference type="Proteomes" id="UP000712600"/>
    </source>
</evidence>
<evidence type="ECO:0000259" key="2">
    <source>
        <dbReference type="Pfam" id="PF03078"/>
    </source>
</evidence>
<feature type="domain" description="Arabidopsis retrotransposon Orf1 C-terminal" evidence="2">
    <location>
        <begin position="18"/>
        <end position="123"/>
    </location>
</feature>
<reference evidence="3" key="1">
    <citation type="submission" date="2019-12" db="EMBL/GenBank/DDBJ databases">
        <title>Genome sequencing and annotation of Brassica cretica.</title>
        <authorList>
            <person name="Studholme D.J."/>
            <person name="Sarris P."/>
        </authorList>
    </citation>
    <scope>NUCLEOTIDE SEQUENCE</scope>
    <source>
        <strain evidence="3">PFS-109/04</strain>
        <tissue evidence="3">Leaf</tissue>
    </source>
</reference>
<proteinExistence type="predicted"/>
<organism evidence="3 4">
    <name type="scientific">Brassica cretica</name>
    <name type="common">Mustard</name>
    <dbReference type="NCBI Taxonomy" id="69181"/>
    <lineage>
        <taxon>Eukaryota</taxon>
        <taxon>Viridiplantae</taxon>
        <taxon>Streptophyta</taxon>
        <taxon>Embryophyta</taxon>
        <taxon>Tracheophyta</taxon>
        <taxon>Spermatophyta</taxon>
        <taxon>Magnoliopsida</taxon>
        <taxon>eudicotyledons</taxon>
        <taxon>Gunneridae</taxon>
        <taxon>Pentapetalae</taxon>
        <taxon>rosids</taxon>
        <taxon>malvids</taxon>
        <taxon>Brassicales</taxon>
        <taxon>Brassicaceae</taxon>
        <taxon>Brassiceae</taxon>
        <taxon>Brassica</taxon>
    </lineage>
</organism>
<dbReference type="InterPro" id="IPR004312">
    <property type="entry name" value="ATHILA_Orf1_C"/>
</dbReference>
<dbReference type="AlphaFoldDB" id="A0A8S9Q8Y2"/>
<feature type="compositionally biased region" description="Polar residues" evidence="1">
    <location>
        <begin position="170"/>
        <end position="179"/>
    </location>
</feature>
<comment type="caution">
    <text evidence="3">The sequence shown here is derived from an EMBL/GenBank/DDBJ whole genome shotgun (WGS) entry which is preliminary data.</text>
</comment>
<evidence type="ECO:0000313" key="3">
    <source>
        <dbReference type="EMBL" id="KAF3527022.1"/>
    </source>
</evidence>
<dbReference type="Proteomes" id="UP000712600">
    <property type="component" value="Unassembled WGS sequence"/>
</dbReference>